<evidence type="ECO:0000313" key="3">
    <source>
        <dbReference type="Proteomes" id="UP000831290"/>
    </source>
</evidence>
<sequence>MRKIYLAFAFFTFLNITTSQEYIITGIIADRDTGNPLEAATVFNESLKDSSLISYTISDKSGSFTLTFRSFEKATNFFVTYNGYETYKKKITFSDKEIALGKILLTLQAEELEAVNVVADRVPITIKKDTLEFNSDSFKTRPDATVEDLLKKLPGVEVDSDGTITVNGQEVKEVLVNGQRFFSSDATIATKSLPKDIISKVQITDSKTKKEEFTGQSSSSDTKTINLTIKKDKNKGFLGRAAVGYGTDERYQLNGLLNYFKDKTRLSLIAGSNNINNPGFSFDEIFDMVGNGRGRRISGSSGGGFSINNLSFGFGEGIVTSNNLGVSYADAEPGEYEINGNYFYSDSDSYNDSKTVRENILPDGSFTTESISEFDGYTSSHQGSTTLQFDVTPTLRITAQPTFSANWTDAVDYDSTITTNETDEILNQSISKSLSHNKQYSFQNSLSVIKKLDTLGRNISFEFSNENLYNTATSNFNSLREVFGENSSEEELDQESSINNKNNSYSAQLGYRQPLSANLALEFKYQYNFAERKNSKMVYDFNENNGAYDIFNETLSSRFIFENIRQIPSIELDSNTEKFDFNIGARYVNTSLENEDLLQEITFDKDYKNLLFNARLRYQINKTKRIGMFYRSDVSVPQASVLQPIEDVSNPLNIKTGNPNLSPTISHRLNFNYSNYNWMERSGFVVYSVLQMYDDQIISVTQTTADGLRRTTYTNQDGVYNFYGGVHLSKQIKKDSLFNVKLNISPGMSLGRNVSLTNDQKIISKYATYTPGASINFNFKEILEIEPGYSISFNNTNYNIDNFKDVSFVSQNGSFVTTLYWPENIIWGNDIKYTYNGNVGEGFKKDALFWNMSLGMNIMKNKGSIKVLAYDLLNQNLNTRRTTGETFIQDYQGTVLKQYFMFSFTYKFDQFGGKAPKSDRRRMYRRL</sequence>
<dbReference type="EMBL" id="CP094358">
    <property type="protein sequence ID" value="UOB18565.1"/>
    <property type="molecule type" value="Genomic_DNA"/>
</dbReference>
<keyword evidence="3" id="KW-1185">Reference proteome</keyword>
<evidence type="ECO:0000313" key="2">
    <source>
        <dbReference type="EMBL" id="UOB18565.1"/>
    </source>
</evidence>
<dbReference type="SUPFAM" id="SSF49464">
    <property type="entry name" value="Carboxypeptidase regulatory domain-like"/>
    <property type="match status" value="1"/>
</dbReference>
<gene>
    <name evidence="2" type="ORF">MQE35_04570</name>
</gene>
<feature type="domain" description="Outer membrane protein beta-barrel" evidence="1">
    <location>
        <begin position="450"/>
        <end position="906"/>
    </location>
</feature>
<proteinExistence type="predicted"/>
<dbReference type="InterPro" id="IPR041700">
    <property type="entry name" value="OMP_b-brl_3"/>
</dbReference>
<name>A0A9E7D0N1_9FLAO</name>
<dbReference type="Pfam" id="PF14905">
    <property type="entry name" value="OMP_b-brl_3"/>
    <property type="match status" value="1"/>
</dbReference>
<dbReference type="SUPFAM" id="SSF56935">
    <property type="entry name" value="Porins"/>
    <property type="match status" value="1"/>
</dbReference>
<dbReference type="KEGG" id="fbm:MQE35_04570"/>
<accession>A0A9E7D0N1</accession>
<protein>
    <submittedName>
        <fullName evidence="2">Outer membrane beta-barrel protein</fullName>
    </submittedName>
</protein>
<reference evidence="2" key="1">
    <citation type="submission" date="2022-03" db="EMBL/GenBank/DDBJ databases">
        <title>Description of Abyssus ytuae gen. nov., sp. nov., a novel member of the family Flavobacteriaceae isolated from the sediment of Mariana Trench.</title>
        <authorList>
            <person name="Zhang J."/>
            <person name="Xu X."/>
        </authorList>
    </citation>
    <scope>NUCLEOTIDE SEQUENCE</scope>
    <source>
        <strain evidence="2">MT3330</strain>
    </source>
</reference>
<dbReference type="Proteomes" id="UP000831290">
    <property type="component" value="Chromosome"/>
</dbReference>
<dbReference type="Gene3D" id="2.60.40.1120">
    <property type="entry name" value="Carboxypeptidase-like, regulatory domain"/>
    <property type="match status" value="1"/>
</dbReference>
<dbReference type="RefSeq" id="WP_255845030.1">
    <property type="nucleotide sequence ID" value="NZ_CP094358.1"/>
</dbReference>
<dbReference type="InterPro" id="IPR008969">
    <property type="entry name" value="CarboxyPept-like_regulatory"/>
</dbReference>
<organism evidence="2 3">
    <name type="scientific">Abyssalbus ytuae</name>
    <dbReference type="NCBI Taxonomy" id="2926907"/>
    <lineage>
        <taxon>Bacteria</taxon>
        <taxon>Pseudomonadati</taxon>
        <taxon>Bacteroidota</taxon>
        <taxon>Flavobacteriia</taxon>
        <taxon>Flavobacteriales</taxon>
        <taxon>Flavobacteriaceae</taxon>
        <taxon>Abyssalbus</taxon>
    </lineage>
</organism>
<evidence type="ECO:0000259" key="1">
    <source>
        <dbReference type="Pfam" id="PF14905"/>
    </source>
</evidence>
<dbReference type="AlphaFoldDB" id="A0A9E7D0N1"/>